<evidence type="ECO:0000313" key="3">
    <source>
        <dbReference type="Proteomes" id="UP000218427"/>
    </source>
</evidence>
<keyword evidence="3" id="KW-1185">Reference proteome</keyword>
<dbReference type="RefSeq" id="WP_067085969.1">
    <property type="nucleotide sequence ID" value="NZ_LRFG02000005.1"/>
</dbReference>
<name>A0ABX4HXR5_9GAMM</name>
<evidence type="ECO:0000256" key="1">
    <source>
        <dbReference type="SAM" id="Phobius"/>
    </source>
</evidence>
<keyword evidence="1" id="KW-0812">Transmembrane</keyword>
<accession>A0ABX4HXR5</accession>
<dbReference type="EMBL" id="LRFG02000005">
    <property type="protein sequence ID" value="PCO04487.1"/>
    <property type="molecule type" value="Genomic_DNA"/>
</dbReference>
<dbReference type="Proteomes" id="UP000218427">
    <property type="component" value="Unassembled WGS sequence"/>
</dbReference>
<evidence type="ECO:0000313" key="2">
    <source>
        <dbReference type="EMBL" id="PCO04487.1"/>
    </source>
</evidence>
<protein>
    <submittedName>
        <fullName evidence="2">Uncharacterized protein</fullName>
    </submittedName>
</protein>
<organism evidence="2 3">
    <name type="scientific">Microbulbifer flavimaris</name>
    <dbReference type="NCBI Taxonomy" id="1781068"/>
    <lineage>
        <taxon>Bacteria</taxon>
        <taxon>Pseudomonadati</taxon>
        <taxon>Pseudomonadota</taxon>
        <taxon>Gammaproteobacteria</taxon>
        <taxon>Cellvibrionales</taxon>
        <taxon>Microbulbiferaceae</taxon>
        <taxon>Microbulbifer</taxon>
    </lineage>
</organism>
<keyword evidence="1" id="KW-0472">Membrane</keyword>
<feature type="transmembrane region" description="Helical" evidence="1">
    <location>
        <begin position="6"/>
        <end position="27"/>
    </location>
</feature>
<reference evidence="2" key="1">
    <citation type="submission" date="2017-08" db="EMBL/GenBank/DDBJ databases">
        <title>Microbulbifer marisrubri sp. nov., a halophilic alphaproteobacterium isolated from marine sediment of the Yellow Sea, China.</title>
        <authorList>
            <person name="Zhang G."/>
            <person name="Xiong Q."/>
        </authorList>
    </citation>
    <scope>NUCLEOTIDE SEQUENCE [LARGE SCALE GENOMIC DNA]</scope>
    <source>
        <strain evidence="2">WRN-8</strain>
    </source>
</reference>
<keyword evidence="1" id="KW-1133">Transmembrane helix</keyword>
<sequence length="70" mass="7532">MEMSTPQWIVFVIVIGYIAVCFGKIAGKHGRNPLLYGLLSIISPVNLVILGVWAFSKSGMKPGAEGKNVN</sequence>
<comment type="caution">
    <text evidence="2">The sequence shown here is derived from an EMBL/GenBank/DDBJ whole genome shotgun (WGS) entry which is preliminary data.</text>
</comment>
<feature type="transmembrane region" description="Helical" evidence="1">
    <location>
        <begin position="34"/>
        <end position="55"/>
    </location>
</feature>
<proteinExistence type="predicted"/>
<gene>
    <name evidence="2" type="ORF">AWR36_013640</name>
</gene>